<name>J2K6U1_9FLAO</name>
<keyword evidence="2" id="KW-1185">Reference proteome</keyword>
<evidence type="ECO:0000313" key="2">
    <source>
        <dbReference type="Proteomes" id="UP000007509"/>
    </source>
</evidence>
<sequence>MFPILIIWFLYPKGNDESDLSKMGKVFLIYKIGFQKNTL</sequence>
<dbReference type="Proteomes" id="UP000007509">
    <property type="component" value="Unassembled WGS sequence"/>
</dbReference>
<dbReference type="AlphaFoldDB" id="J2K6U1"/>
<organism evidence="1 2">
    <name type="scientific">Chryseobacterium populi</name>
    <dbReference type="NCBI Taxonomy" id="1144316"/>
    <lineage>
        <taxon>Bacteria</taxon>
        <taxon>Pseudomonadati</taxon>
        <taxon>Bacteroidota</taxon>
        <taxon>Flavobacteriia</taxon>
        <taxon>Flavobacteriales</taxon>
        <taxon>Weeksellaceae</taxon>
        <taxon>Chryseobacterium group</taxon>
        <taxon>Chryseobacterium</taxon>
    </lineage>
</organism>
<comment type="caution">
    <text evidence="1">The sequence shown here is derived from an EMBL/GenBank/DDBJ whole genome shotgun (WGS) entry which is preliminary data.</text>
</comment>
<dbReference type="PATRIC" id="fig|1144316.3.peg.337"/>
<evidence type="ECO:0000313" key="1">
    <source>
        <dbReference type="EMBL" id="EJL75935.1"/>
    </source>
</evidence>
<dbReference type="EMBL" id="AKJY01000003">
    <property type="protein sequence ID" value="EJL75935.1"/>
    <property type="molecule type" value="Genomic_DNA"/>
</dbReference>
<gene>
    <name evidence="1" type="ORF">PMI13_00331</name>
</gene>
<reference evidence="1 2" key="1">
    <citation type="journal article" date="2012" name="J. Bacteriol.">
        <title>Twenty-one genome sequences from Pseudomonas species and 19 genome sequences from diverse bacteria isolated from the rhizosphere and endosphere of Populus deltoides.</title>
        <authorList>
            <person name="Brown S.D."/>
            <person name="Utturkar S.M."/>
            <person name="Klingeman D.M."/>
            <person name="Johnson C.M."/>
            <person name="Martin S.L."/>
            <person name="Land M.L."/>
            <person name="Lu T.Y."/>
            <person name="Schadt C.W."/>
            <person name="Doktycz M.J."/>
            <person name="Pelletier D.A."/>
        </authorList>
    </citation>
    <scope>NUCLEOTIDE SEQUENCE [LARGE SCALE GENOMIC DNA]</scope>
    <source>
        <strain evidence="1 2">CF314</strain>
    </source>
</reference>
<proteinExistence type="predicted"/>
<accession>J2K6U1</accession>
<protein>
    <submittedName>
        <fullName evidence="1">Uncharacterized protein</fullName>
    </submittedName>
</protein>